<sequence>MNNHSQNARNIDSSSYCFTCSGVVTPLKPRIRPVMQSSAMSPVELLPSRASTIPTISDRSLNLYNKSPRAGPDISPDLTFLTLSSASPAVKALLSNQDSDLHIGSTCSLSEAFDTPPPRTPFRPSSPSSPNAPVRIDWSAFPVFDATVGPTIGDTSSNCPLFCKPRPMLPRGGLFDLSAWPPRSPADESPELSPCIPSRKAVRLRRSTTYRPLNMVKSPSHRLSSIQETSTSSQWQTENGSRPVQSSRLLALCSSKLHKRSTVSLVVDDDYDSNDGRSKPSRPPLVAGFLQSLPPFRLSATPSSTSPISTSPVTPSRYATPLRSPFLIRKRGEFRVA</sequence>
<evidence type="ECO:0000313" key="3">
    <source>
        <dbReference type="Proteomes" id="UP001150217"/>
    </source>
</evidence>
<evidence type="ECO:0000256" key="1">
    <source>
        <dbReference type="SAM" id="MobiDB-lite"/>
    </source>
</evidence>
<accession>A0ABQ8VN38</accession>
<gene>
    <name evidence="2" type="ORF">C8R41DRAFT_979482</name>
</gene>
<proteinExistence type="predicted"/>
<protein>
    <submittedName>
        <fullName evidence="2">Uncharacterized protein</fullName>
    </submittedName>
</protein>
<reference evidence="2" key="1">
    <citation type="submission" date="2022-08" db="EMBL/GenBank/DDBJ databases">
        <title>A Global Phylogenomic Analysis of the Shiitake Genus Lentinula.</title>
        <authorList>
            <consortium name="DOE Joint Genome Institute"/>
            <person name="Sierra-Patev S."/>
            <person name="Min B."/>
            <person name="Naranjo-Ortiz M."/>
            <person name="Looney B."/>
            <person name="Konkel Z."/>
            <person name="Slot J.C."/>
            <person name="Sakamoto Y."/>
            <person name="Steenwyk J.L."/>
            <person name="Rokas A."/>
            <person name="Carro J."/>
            <person name="Camarero S."/>
            <person name="Ferreira P."/>
            <person name="Molpeceres G."/>
            <person name="Ruiz-Duenas F.J."/>
            <person name="Serrano A."/>
            <person name="Henrissat B."/>
            <person name="Drula E."/>
            <person name="Hughes K.W."/>
            <person name="Mata J.L."/>
            <person name="Ishikawa N.K."/>
            <person name="Vargas-Isla R."/>
            <person name="Ushijima S."/>
            <person name="Smith C.A."/>
            <person name="Ahrendt S."/>
            <person name="Andreopoulos W."/>
            <person name="He G."/>
            <person name="Labutti K."/>
            <person name="Lipzen A."/>
            <person name="Ng V."/>
            <person name="Riley R."/>
            <person name="Sandor L."/>
            <person name="Barry K."/>
            <person name="Martinez A.T."/>
            <person name="Xiao Y."/>
            <person name="Gibbons J.G."/>
            <person name="Terashima K."/>
            <person name="Grigoriev I.V."/>
            <person name="Hibbett D.S."/>
        </authorList>
    </citation>
    <scope>NUCLEOTIDE SEQUENCE</scope>
    <source>
        <strain evidence="2">RHP3577 ss4</strain>
    </source>
</reference>
<comment type="caution">
    <text evidence="2">The sequence shown here is derived from an EMBL/GenBank/DDBJ whole genome shotgun (WGS) entry which is preliminary data.</text>
</comment>
<organism evidence="2 3">
    <name type="scientific">Lentinula lateritia</name>
    <dbReference type="NCBI Taxonomy" id="40482"/>
    <lineage>
        <taxon>Eukaryota</taxon>
        <taxon>Fungi</taxon>
        <taxon>Dikarya</taxon>
        <taxon>Basidiomycota</taxon>
        <taxon>Agaricomycotina</taxon>
        <taxon>Agaricomycetes</taxon>
        <taxon>Agaricomycetidae</taxon>
        <taxon>Agaricales</taxon>
        <taxon>Marasmiineae</taxon>
        <taxon>Omphalotaceae</taxon>
        <taxon>Lentinula</taxon>
    </lineage>
</organism>
<evidence type="ECO:0000313" key="2">
    <source>
        <dbReference type="EMBL" id="KAJ4497811.1"/>
    </source>
</evidence>
<feature type="compositionally biased region" description="Polar residues" evidence="1">
    <location>
        <begin position="221"/>
        <end position="242"/>
    </location>
</feature>
<keyword evidence="3" id="KW-1185">Reference proteome</keyword>
<name>A0ABQ8VN38_9AGAR</name>
<feature type="region of interest" description="Disordered" evidence="1">
    <location>
        <begin position="215"/>
        <end position="242"/>
    </location>
</feature>
<feature type="region of interest" description="Disordered" evidence="1">
    <location>
        <begin position="109"/>
        <end position="131"/>
    </location>
</feature>
<dbReference type="EMBL" id="JANVFT010000019">
    <property type="protein sequence ID" value="KAJ4497811.1"/>
    <property type="molecule type" value="Genomic_DNA"/>
</dbReference>
<dbReference type="Proteomes" id="UP001150217">
    <property type="component" value="Unassembled WGS sequence"/>
</dbReference>